<evidence type="ECO:0000313" key="6">
    <source>
        <dbReference type="EMBL" id="MBJ3774129.1"/>
    </source>
</evidence>
<gene>
    <name evidence="6" type="ORF">JCR33_00405</name>
</gene>
<name>A0A934IMH9_9HYPH</name>
<dbReference type="RefSeq" id="WP_198880031.1">
    <property type="nucleotide sequence ID" value="NZ_JAEKJA010000001.1"/>
</dbReference>
<comment type="subcellular location">
    <subcellularLocation>
        <location evidence="1">Cell outer membrane</location>
    </subcellularLocation>
</comment>
<organism evidence="6 7">
    <name type="scientific">Acuticoccus mangrovi</name>
    <dbReference type="NCBI Taxonomy" id="2796142"/>
    <lineage>
        <taxon>Bacteria</taxon>
        <taxon>Pseudomonadati</taxon>
        <taxon>Pseudomonadota</taxon>
        <taxon>Alphaproteobacteria</taxon>
        <taxon>Hyphomicrobiales</taxon>
        <taxon>Amorphaceae</taxon>
        <taxon>Acuticoccus</taxon>
    </lineage>
</organism>
<evidence type="ECO:0000256" key="1">
    <source>
        <dbReference type="ARBA" id="ARBA00004442"/>
    </source>
</evidence>
<dbReference type="PANTHER" id="PTHR30329">
    <property type="entry name" value="STATOR ELEMENT OF FLAGELLAR MOTOR COMPLEX"/>
    <property type="match status" value="1"/>
</dbReference>
<dbReference type="PRINTS" id="PR01021">
    <property type="entry name" value="OMPADOMAIN"/>
</dbReference>
<protein>
    <submittedName>
        <fullName evidence="6">OmpA family protein</fullName>
    </submittedName>
</protein>
<dbReference type="InterPro" id="IPR036737">
    <property type="entry name" value="OmpA-like_sf"/>
</dbReference>
<evidence type="ECO:0000256" key="2">
    <source>
        <dbReference type="ARBA" id="ARBA00023136"/>
    </source>
</evidence>
<dbReference type="PROSITE" id="PS51123">
    <property type="entry name" value="OMPA_2"/>
    <property type="match status" value="1"/>
</dbReference>
<dbReference type="CDD" id="cd07185">
    <property type="entry name" value="OmpA_C-like"/>
    <property type="match status" value="1"/>
</dbReference>
<reference evidence="6" key="1">
    <citation type="submission" date="2020-12" db="EMBL/GenBank/DDBJ databases">
        <title>Bacterial taxonomy.</title>
        <authorList>
            <person name="Pan X."/>
        </authorList>
    </citation>
    <scope>NUCLEOTIDE SEQUENCE</scope>
    <source>
        <strain evidence="6">B2012</strain>
    </source>
</reference>
<dbReference type="SUPFAM" id="SSF103088">
    <property type="entry name" value="OmpA-like"/>
    <property type="match status" value="1"/>
</dbReference>
<dbReference type="InterPro" id="IPR006665">
    <property type="entry name" value="OmpA-like"/>
</dbReference>
<evidence type="ECO:0000256" key="4">
    <source>
        <dbReference type="PROSITE-ProRule" id="PRU00473"/>
    </source>
</evidence>
<keyword evidence="7" id="KW-1185">Reference proteome</keyword>
<dbReference type="InterPro" id="IPR006664">
    <property type="entry name" value="OMP_bac"/>
</dbReference>
<dbReference type="PANTHER" id="PTHR30329:SF21">
    <property type="entry name" value="LIPOPROTEIN YIAD-RELATED"/>
    <property type="match status" value="1"/>
</dbReference>
<keyword evidence="3" id="KW-0998">Cell outer membrane</keyword>
<dbReference type="Proteomes" id="UP000609531">
    <property type="component" value="Unassembled WGS sequence"/>
</dbReference>
<dbReference type="Pfam" id="PF00691">
    <property type="entry name" value="OmpA"/>
    <property type="match status" value="1"/>
</dbReference>
<proteinExistence type="predicted"/>
<evidence type="ECO:0000256" key="3">
    <source>
        <dbReference type="ARBA" id="ARBA00023237"/>
    </source>
</evidence>
<dbReference type="GO" id="GO:0009279">
    <property type="term" value="C:cell outer membrane"/>
    <property type="evidence" value="ECO:0007669"/>
    <property type="project" value="UniProtKB-SubCell"/>
</dbReference>
<sequence>MRQRQRHERVREWERRETVHRRRDAADLRFFGDRDVIDRRRDRVIYGTPRRPFVVNPAPQRFWWRANAYDTYELDNGWRETTIVRDGNVRVVTIVDASGVPIRRYREYPDGRTVTLFNNLPTWWEGDRDLYVDLPPVRVGMPRDEYIVEPSRASVDRVYRTVVADPVQEVDRSYTLNQILYNENVRDLMPRVDIDTVTFATGSAEVPVDQVAALETIGVAIEEAVADDPQEVFLIEGHTDAVGSDIANLELSDRRAESVATLLTEYFEIPPENLVSQGFGEQYLKVQTSGASQENRRVTVRRLTPLLSTEDQIAGFDESQIVE</sequence>
<dbReference type="Gene3D" id="3.30.1330.60">
    <property type="entry name" value="OmpA-like domain"/>
    <property type="match status" value="1"/>
</dbReference>
<accession>A0A934IMH9</accession>
<evidence type="ECO:0000259" key="5">
    <source>
        <dbReference type="PROSITE" id="PS51123"/>
    </source>
</evidence>
<feature type="domain" description="OmpA-like" evidence="5">
    <location>
        <begin position="186"/>
        <end position="306"/>
    </location>
</feature>
<dbReference type="EMBL" id="JAEKJA010000001">
    <property type="protein sequence ID" value="MBJ3774129.1"/>
    <property type="molecule type" value="Genomic_DNA"/>
</dbReference>
<comment type="caution">
    <text evidence="6">The sequence shown here is derived from an EMBL/GenBank/DDBJ whole genome shotgun (WGS) entry which is preliminary data.</text>
</comment>
<keyword evidence="2 4" id="KW-0472">Membrane</keyword>
<evidence type="ECO:0000313" key="7">
    <source>
        <dbReference type="Proteomes" id="UP000609531"/>
    </source>
</evidence>
<dbReference type="InterPro" id="IPR050330">
    <property type="entry name" value="Bact_OuterMem_StrucFunc"/>
</dbReference>
<dbReference type="AlphaFoldDB" id="A0A934IMH9"/>